<gene>
    <name evidence="2" type="ORF">I585_02536</name>
    <name evidence="1" type="ORF">UAI_03354</name>
</gene>
<evidence type="ECO:0000313" key="3">
    <source>
        <dbReference type="Proteomes" id="UP000013783"/>
    </source>
</evidence>
<dbReference type="STRING" id="71451.RV07_GL000911"/>
<dbReference type="eggNOG" id="ENOG5030RTJ">
    <property type="taxonomic scope" value="Bacteria"/>
</dbReference>
<dbReference type="RefSeq" id="WP_010742152.1">
    <property type="nucleotide sequence ID" value="NZ_KB946251.1"/>
</dbReference>
<keyword evidence="4" id="KW-1185">Reference proteome</keyword>
<sequence>MVSPKEVISPKEKIELLRIVEDGTKTGKGYSIAKLRWKNTEVYGIRYDGDNEEDKGFPTTGRGYQAAWFILPEAVAYPYLRSLMVQKDIDSRIDSLIADNHD</sequence>
<evidence type="ECO:0000313" key="2">
    <source>
        <dbReference type="EMBL" id="EOT67015.1"/>
    </source>
</evidence>
<name>R2NVS2_9ENTE</name>
<dbReference type="Proteomes" id="UP000013783">
    <property type="component" value="Unassembled WGS sequence"/>
</dbReference>
<dbReference type="PATRIC" id="fig|1158601.3.peg.3328"/>
<dbReference type="EMBL" id="AJAK01000021">
    <property type="protein sequence ID" value="EOH75113.1"/>
    <property type="molecule type" value="Genomic_DNA"/>
</dbReference>
<proteinExistence type="predicted"/>
<reference evidence="2 4" key="2">
    <citation type="submission" date="2013-03" db="EMBL/GenBank/DDBJ databases">
        <title>The Genome Sequence of Enterococcus malodoratus ATCC_43197 (PacBio/Illumina hybrid assembly).</title>
        <authorList>
            <consortium name="The Broad Institute Genomics Platform"/>
            <consortium name="The Broad Institute Genome Sequencing Center for Infectious Disease"/>
            <person name="Earl A."/>
            <person name="Russ C."/>
            <person name="Gilmore M."/>
            <person name="Surin D."/>
            <person name="Walker B."/>
            <person name="Young S."/>
            <person name="Zeng Q."/>
            <person name="Gargeya S."/>
            <person name="Fitzgerald M."/>
            <person name="Haas B."/>
            <person name="Abouelleil A."/>
            <person name="Allen A.W."/>
            <person name="Alvarado L."/>
            <person name="Arachchi H.M."/>
            <person name="Berlin A.M."/>
            <person name="Chapman S.B."/>
            <person name="Gainer-Dewar J."/>
            <person name="Goldberg J."/>
            <person name="Griggs A."/>
            <person name="Gujja S."/>
            <person name="Hansen M."/>
            <person name="Howarth C."/>
            <person name="Imamovic A."/>
            <person name="Ireland A."/>
            <person name="Larimer J."/>
            <person name="McCowan C."/>
            <person name="Murphy C."/>
            <person name="Pearson M."/>
            <person name="Poon T.W."/>
            <person name="Priest M."/>
            <person name="Roberts A."/>
            <person name="Saif S."/>
            <person name="Shea T."/>
            <person name="Sisk P."/>
            <person name="Sykes S."/>
            <person name="Wortman J."/>
            <person name="Nusbaum C."/>
            <person name="Birren B."/>
        </authorList>
    </citation>
    <scope>NUCLEOTIDE SEQUENCE [LARGE SCALE GENOMIC DNA]</scope>
    <source>
        <strain evidence="2 4">ATCC 43197</strain>
    </source>
</reference>
<evidence type="ECO:0000313" key="1">
    <source>
        <dbReference type="EMBL" id="EOH75113.1"/>
    </source>
</evidence>
<accession>R2NVS2</accession>
<dbReference type="OrthoDB" id="2189078at2"/>
<reference evidence="1 3" key="1">
    <citation type="submission" date="2013-02" db="EMBL/GenBank/DDBJ databases">
        <title>The Genome Sequence of Enterococcus malodoratus ATCC_43197.</title>
        <authorList>
            <consortium name="The Broad Institute Genome Sequencing Platform"/>
            <consortium name="The Broad Institute Genome Sequencing Center for Infectious Disease"/>
            <person name="Earl A.M."/>
            <person name="Gilmore M.S."/>
            <person name="Lebreton F."/>
            <person name="Walker B."/>
            <person name="Young S.K."/>
            <person name="Zeng Q."/>
            <person name="Gargeya S."/>
            <person name="Fitzgerald M."/>
            <person name="Haas B."/>
            <person name="Abouelleil A."/>
            <person name="Alvarado L."/>
            <person name="Arachchi H.M."/>
            <person name="Berlin A.M."/>
            <person name="Chapman S.B."/>
            <person name="Dewar J."/>
            <person name="Goldberg J."/>
            <person name="Griggs A."/>
            <person name="Gujja S."/>
            <person name="Hansen M."/>
            <person name="Howarth C."/>
            <person name="Imamovic A."/>
            <person name="Larimer J."/>
            <person name="McCowan C."/>
            <person name="Murphy C."/>
            <person name="Neiman D."/>
            <person name="Pearson M."/>
            <person name="Priest M."/>
            <person name="Roberts A."/>
            <person name="Saif S."/>
            <person name="Shea T."/>
            <person name="Sisk P."/>
            <person name="Sykes S."/>
            <person name="Wortman J."/>
            <person name="Nusbaum C."/>
            <person name="Birren B."/>
        </authorList>
    </citation>
    <scope>NUCLEOTIDE SEQUENCE [LARGE SCALE GENOMIC DNA]</scope>
    <source>
        <strain evidence="1 3">ATCC 43197</strain>
    </source>
</reference>
<protein>
    <submittedName>
        <fullName evidence="1">Uncharacterized protein</fullName>
    </submittedName>
</protein>
<dbReference type="Proteomes" id="UP000014148">
    <property type="component" value="Unassembled WGS sequence"/>
</dbReference>
<dbReference type="AlphaFoldDB" id="R2NVS2"/>
<dbReference type="EMBL" id="ASWA01000003">
    <property type="protein sequence ID" value="EOT67015.1"/>
    <property type="molecule type" value="Genomic_DNA"/>
</dbReference>
<comment type="caution">
    <text evidence="1">The sequence shown here is derived from an EMBL/GenBank/DDBJ whole genome shotgun (WGS) entry which is preliminary data.</text>
</comment>
<evidence type="ECO:0000313" key="4">
    <source>
        <dbReference type="Proteomes" id="UP000014148"/>
    </source>
</evidence>
<organism evidence="1 3">
    <name type="scientific">Enterococcus malodoratus ATCC 43197</name>
    <dbReference type="NCBI Taxonomy" id="1158601"/>
    <lineage>
        <taxon>Bacteria</taxon>
        <taxon>Bacillati</taxon>
        <taxon>Bacillota</taxon>
        <taxon>Bacilli</taxon>
        <taxon>Lactobacillales</taxon>
        <taxon>Enterococcaceae</taxon>
        <taxon>Enterococcus</taxon>
    </lineage>
</organism>